<keyword evidence="1" id="KW-0812">Transmembrane</keyword>
<name>L8H8K0_ACACF</name>
<dbReference type="KEGG" id="acan:ACA1_281570"/>
<protein>
    <submittedName>
        <fullName evidence="2">Membrane proteinlike, putative</fullName>
    </submittedName>
</protein>
<dbReference type="Pfam" id="PF06127">
    <property type="entry name" value="Mpo1-like"/>
    <property type="match status" value="1"/>
</dbReference>
<dbReference type="OrthoDB" id="5511466at2759"/>
<evidence type="ECO:0000256" key="1">
    <source>
        <dbReference type="SAM" id="Phobius"/>
    </source>
</evidence>
<sequence length="114" mass="13339">MSAVSRRPKGVISSGKEFNSFEEFFPFYMQEHSNRTNRRLHFIGTSLALLSLAILTFLGLYKFLFAPFVLGYGFAWVGHFFIEKNKPATFKHPFYSLMGDFQMWYNIITGKQKF</sequence>
<feature type="transmembrane region" description="Helical" evidence="1">
    <location>
        <begin position="40"/>
        <end position="58"/>
    </location>
</feature>
<keyword evidence="1" id="KW-0472">Membrane</keyword>
<accession>L8H8K0</accession>
<dbReference type="EMBL" id="KB007908">
    <property type="protein sequence ID" value="ELR21043.1"/>
    <property type="molecule type" value="Genomic_DNA"/>
</dbReference>
<dbReference type="GeneID" id="14921918"/>
<dbReference type="PANTHER" id="PTHR34205:SF2">
    <property type="entry name" value="DUF962 DOMAIN-CONTAINING PROTEIN"/>
    <property type="match status" value="1"/>
</dbReference>
<proteinExistence type="predicted"/>
<dbReference type="RefSeq" id="XP_004344786.1">
    <property type="nucleotide sequence ID" value="XM_004344736.1"/>
</dbReference>
<keyword evidence="3" id="KW-1185">Reference proteome</keyword>
<dbReference type="PANTHER" id="PTHR34205">
    <property type="entry name" value="TRANSMEMBRANE PROTEIN"/>
    <property type="match status" value="1"/>
</dbReference>
<dbReference type="Proteomes" id="UP000011083">
    <property type="component" value="Unassembled WGS sequence"/>
</dbReference>
<reference evidence="2 3" key="1">
    <citation type="journal article" date="2013" name="Genome Biol.">
        <title>Genome of Acanthamoeba castellanii highlights extensive lateral gene transfer and early evolution of tyrosine kinase signaling.</title>
        <authorList>
            <person name="Clarke M."/>
            <person name="Lohan A.J."/>
            <person name="Liu B."/>
            <person name="Lagkouvardos I."/>
            <person name="Roy S."/>
            <person name="Zafar N."/>
            <person name="Bertelli C."/>
            <person name="Schilde C."/>
            <person name="Kianianmomeni A."/>
            <person name="Burglin T.R."/>
            <person name="Frech C."/>
            <person name="Turcotte B."/>
            <person name="Kopec K.O."/>
            <person name="Synnott J.M."/>
            <person name="Choo C."/>
            <person name="Paponov I."/>
            <person name="Finkler A."/>
            <person name="Soon Heng Tan C."/>
            <person name="Hutchins A.P."/>
            <person name="Weinmeier T."/>
            <person name="Rattei T."/>
            <person name="Chu J.S."/>
            <person name="Gimenez G."/>
            <person name="Irimia M."/>
            <person name="Rigden D.J."/>
            <person name="Fitzpatrick D.A."/>
            <person name="Lorenzo-Morales J."/>
            <person name="Bateman A."/>
            <person name="Chiu C.H."/>
            <person name="Tang P."/>
            <person name="Hegemann P."/>
            <person name="Fromm H."/>
            <person name="Raoult D."/>
            <person name="Greub G."/>
            <person name="Miranda-Saavedra D."/>
            <person name="Chen N."/>
            <person name="Nash P."/>
            <person name="Ginger M.L."/>
            <person name="Horn M."/>
            <person name="Schaap P."/>
            <person name="Caler L."/>
            <person name="Loftus B."/>
        </authorList>
    </citation>
    <scope>NUCLEOTIDE SEQUENCE [LARGE SCALE GENOMIC DNA]</scope>
    <source>
        <strain evidence="2 3">Neff</strain>
    </source>
</reference>
<dbReference type="OMA" id="FRHPLYS"/>
<gene>
    <name evidence="2" type="ORF">ACA1_281570</name>
</gene>
<dbReference type="VEuPathDB" id="AmoebaDB:ACA1_281570"/>
<feature type="transmembrane region" description="Helical" evidence="1">
    <location>
        <begin position="64"/>
        <end position="82"/>
    </location>
</feature>
<organism evidence="2 3">
    <name type="scientific">Acanthamoeba castellanii (strain ATCC 30010 / Neff)</name>
    <dbReference type="NCBI Taxonomy" id="1257118"/>
    <lineage>
        <taxon>Eukaryota</taxon>
        <taxon>Amoebozoa</taxon>
        <taxon>Discosea</taxon>
        <taxon>Longamoebia</taxon>
        <taxon>Centramoebida</taxon>
        <taxon>Acanthamoebidae</taxon>
        <taxon>Acanthamoeba</taxon>
    </lineage>
</organism>
<dbReference type="InterPro" id="IPR009305">
    <property type="entry name" value="Mpo1-like"/>
</dbReference>
<evidence type="ECO:0000313" key="3">
    <source>
        <dbReference type="Proteomes" id="UP000011083"/>
    </source>
</evidence>
<keyword evidence="1" id="KW-1133">Transmembrane helix</keyword>
<evidence type="ECO:0000313" key="2">
    <source>
        <dbReference type="EMBL" id="ELR21043.1"/>
    </source>
</evidence>
<dbReference type="AlphaFoldDB" id="L8H8K0"/>